<protein>
    <submittedName>
        <fullName evidence="3">CG4955</fullName>
    </submittedName>
</protein>
<evidence type="ECO:0000256" key="2">
    <source>
        <dbReference type="SAM" id="Phobius"/>
    </source>
</evidence>
<feature type="transmembrane region" description="Helical" evidence="2">
    <location>
        <begin position="273"/>
        <end position="304"/>
    </location>
</feature>
<proteinExistence type="predicted"/>
<dbReference type="OMA" id="CQGRAIF"/>
<feature type="transmembrane region" description="Helical" evidence="2">
    <location>
        <begin position="316"/>
        <end position="337"/>
    </location>
</feature>
<dbReference type="EMBL" id="CP012528">
    <property type="protein sequence ID" value="ALC49168.1"/>
    <property type="molecule type" value="Genomic_DNA"/>
</dbReference>
<gene>
    <name evidence="3" type="ORF">Dbus_chrXg1024</name>
</gene>
<dbReference type="Proteomes" id="UP000494163">
    <property type="component" value="Chromosome X"/>
</dbReference>
<keyword evidence="2" id="KW-0812">Transmembrane</keyword>
<feature type="region of interest" description="Disordered" evidence="1">
    <location>
        <begin position="391"/>
        <end position="415"/>
    </location>
</feature>
<dbReference type="AlphaFoldDB" id="A0A0M5JDP0"/>
<keyword evidence="2" id="KW-0472">Membrane</keyword>
<keyword evidence="2" id="KW-1133">Transmembrane helix</keyword>
<name>A0A0M5JDP0_DROBS</name>
<sequence>MSSSQCQCMAKESLPTVCMSMASRQMSQPHCPCAKCKDKRSQVSMKTPTMPANAAGLPACLLCGQCLNSKGRGLGLCMGLNTIPCPSQGQFRNPALGVRPSYQPSSCLGMCSIPSSSIQTQSALQGESWALGFMDAQDYGKSDEQQQRLFFRETIVDQSRERESLPSYGSLPYRSNCAGSSYGDFMQRFANGRDTLGTPVMLQGQQGLLQAGAVGGNCSADIECDEQCGVNTGCNMACSRGKRQLVGQGADKPPPNNLRASGLKICSNERINMLLTFVMEVLGILVFFAICTLTFWLTLGYYILQLLLDLKNADRNVQMALVVAFSVLLLAFAITVVTQDTCTKTCPKHRTKCAGLTASSAPKPAPPAPSLSSSCKTKCSKSAAKRITPNSLKQPLQTAKCKGKPKPKPKPMAQALPQIKCKARVPPAAPPKRKYTDCQGRAIFQTSRRTAILTEMKQPPTWIVWLREYMQQAMSSA</sequence>
<accession>A0A0M5JDP0</accession>
<organism evidence="3 4">
    <name type="scientific">Drosophila busckii</name>
    <name type="common">Fruit fly</name>
    <dbReference type="NCBI Taxonomy" id="30019"/>
    <lineage>
        <taxon>Eukaryota</taxon>
        <taxon>Metazoa</taxon>
        <taxon>Ecdysozoa</taxon>
        <taxon>Arthropoda</taxon>
        <taxon>Hexapoda</taxon>
        <taxon>Insecta</taxon>
        <taxon>Pterygota</taxon>
        <taxon>Neoptera</taxon>
        <taxon>Endopterygota</taxon>
        <taxon>Diptera</taxon>
        <taxon>Brachycera</taxon>
        <taxon>Muscomorpha</taxon>
        <taxon>Ephydroidea</taxon>
        <taxon>Drosophilidae</taxon>
        <taxon>Drosophila</taxon>
    </lineage>
</organism>
<evidence type="ECO:0000313" key="3">
    <source>
        <dbReference type="EMBL" id="ALC49168.1"/>
    </source>
</evidence>
<evidence type="ECO:0000256" key="1">
    <source>
        <dbReference type="SAM" id="MobiDB-lite"/>
    </source>
</evidence>
<keyword evidence="4" id="KW-1185">Reference proteome</keyword>
<dbReference type="OrthoDB" id="8019085at2759"/>
<evidence type="ECO:0000313" key="4">
    <source>
        <dbReference type="Proteomes" id="UP000494163"/>
    </source>
</evidence>
<reference evidence="3 4" key="1">
    <citation type="submission" date="2015-08" db="EMBL/GenBank/DDBJ databases">
        <title>Ancestral chromatin configuration constrains chromatin evolution on differentiating sex chromosomes in Drosophila.</title>
        <authorList>
            <person name="Zhou Q."/>
            <person name="Bachtrog D."/>
        </authorList>
    </citation>
    <scope>NUCLEOTIDE SEQUENCE [LARGE SCALE GENOMIC DNA]</scope>
    <source>
        <tissue evidence="3">Whole larvae</tissue>
    </source>
</reference>
<dbReference type="STRING" id="30019.A0A0M5JDP0"/>